<dbReference type="OrthoDB" id="21094at2"/>
<gene>
    <name evidence="8" type="ORF">Fuma_05104</name>
</gene>
<comment type="subcellular location">
    <subcellularLocation>
        <location evidence="1 7">Cell membrane</location>
        <topology evidence="1 7">Multi-pass membrane protein</topology>
    </subcellularLocation>
</comment>
<sequence>MSEFLSSFALLFVLLNPFLVIIYLVDVVEKLERSNFNRVLWRAGLIAGVVFCSFGVLGDAIFSNIVPAQFASFQIFGGVVFLLIGVQFVFRGPTAIELLRGESEHLAGAIAMPVLIGPGTISASVIVGERHDPLTACAAIFAAVAASVALMLVLKFAHDYVRPRNAALIDRYIEITGRVASLYVGTVSVEMIMQGVRSWAELF</sequence>
<protein>
    <recommendedName>
        <fullName evidence="7">UPF0056 membrane protein</fullName>
    </recommendedName>
</protein>
<name>A0A1P8WN02_9PLAN</name>
<evidence type="ECO:0000256" key="6">
    <source>
        <dbReference type="ARBA" id="ARBA00023136"/>
    </source>
</evidence>
<keyword evidence="9" id="KW-1185">Reference proteome</keyword>
<dbReference type="Pfam" id="PF01914">
    <property type="entry name" value="MarC"/>
    <property type="match status" value="1"/>
</dbReference>
<organism evidence="8 9">
    <name type="scientific">Fuerstiella marisgermanici</name>
    <dbReference type="NCBI Taxonomy" id="1891926"/>
    <lineage>
        <taxon>Bacteria</taxon>
        <taxon>Pseudomonadati</taxon>
        <taxon>Planctomycetota</taxon>
        <taxon>Planctomycetia</taxon>
        <taxon>Planctomycetales</taxon>
        <taxon>Planctomycetaceae</taxon>
        <taxon>Fuerstiella</taxon>
    </lineage>
</organism>
<keyword evidence="6 7" id="KW-0472">Membrane</keyword>
<evidence type="ECO:0000256" key="1">
    <source>
        <dbReference type="ARBA" id="ARBA00004651"/>
    </source>
</evidence>
<dbReference type="KEGG" id="fmr:Fuma_05104"/>
<keyword evidence="4 7" id="KW-0812">Transmembrane</keyword>
<feature type="transmembrane region" description="Helical" evidence="7">
    <location>
        <begin position="6"/>
        <end position="27"/>
    </location>
</feature>
<evidence type="ECO:0000313" key="9">
    <source>
        <dbReference type="Proteomes" id="UP000187735"/>
    </source>
</evidence>
<dbReference type="PANTHER" id="PTHR33508:SF1">
    <property type="entry name" value="UPF0056 MEMBRANE PROTEIN YHCE"/>
    <property type="match status" value="1"/>
</dbReference>
<evidence type="ECO:0000256" key="5">
    <source>
        <dbReference type="ARBA" id="ARBA00022989"/>
    </source>
</evidence>
<reference evidence="8 9" key="1">
    <citation type="journal article" date="2016" name="Front. Microbiol.">
        <title>Fuerstia marisgermanicae gen. nov., sp. nov., an Unusual Member of the Phylum Planctomycetes from the German Wadden Sea.</title>
        <authorList>
            <person name="Kohn T."/>
            <person name="Heuer A."/>
            <person name="Jogler M."/>
            <person name="Vollmers J."/>
            <person name="Boedeker C."/>
            <person name="Bunk B."/>
            <person name="Rast P."/>
            <person name="Borchert D."/>
            <person name="Glockner I."/>
            <person name="Freese H.M."/>
            <person name="Klenk H.P."/>
            <person name="Overmann J."/>
            <person name="Kaster A.K."/>
            <person name="Rohde M."/>
            <person name="Wiegand S."/>
            <person name="Jogler C."/>
        </authorList>
    </citation>
    <scope>NUCLEOTIDE SEQUENCE [LARGE SCALE GENOMIC DNA]</scope>
    <source>
        <strain evidence="8 9">NH11</strain>
    </source>
</reference>
<evidence type="ECO:0000256" key="2">
    <source>
        <dbReference type="ARBA" id="ARBA00009784"/>
    </source>
</evidence>
<dbReference type="GO" id="GO:0005886">
    <property type="term" value="C:plasma membrane"/>
    <property type="evidence" value="ECO:0007669"/>
    <property type="project" value="UniProtKB-SubCell"/>
</dbReference>
<accession>A0A1P8WN02</accession>
<feature type="transmembrane region" description="Helical" evidence="7">
    <location>
        <begin position="70"/>
        <end position="90"/>
    </location>
</feature>
<feature type="transmembrane region" description="Helical" evidence="7">
    <location>
        <begin position="133"/>
        <end position="154"/>
    </location>
</feature>
<keyword evidence="3" id="KW-1003">Cell membrane</keyword>
<dbReference type="EMBL" id="CP017641">
    <property type="protein sequence ID" value="APZ95446.1"/>
    <property type="molecule type" value="Genomic_DNA"/>
</dbReference>
<comment type="caution">
    <text evidence="7">Lacks conserved residue(s) required for the propagation of feature annotation.</text>
</comment>
<dbReference type="PANTHER" id="PTHR33508">
    <property type="entry name" value="UPF0056 MEMBRANE PROTEIN YHCE"/>
    <property type="match status" value="1"/>
</dbReference>
<evidence type="ECO:0000256" key="3">
    <source>
        <dbReference type="ARBA" id="ARBA00022475"/>
    </source>
</evidence>
<proteinExistence type="inferred from homology"/>
<evidence type="ECO:0000313" key="8">
    <source>
        <dbReference type="EMBL" id="APZ95446.1"/>
    </source>
</evidence>
<keyword evidence="5 7" id="KW-1133">Transmembrane helix</keyword>
<dbReference type="InterPro" id="IPR002771">
    <property type="entry name" value="Multi_antbiot-R_MarC"/>
</dbReference>
<evidence type="ECO:0000256" key="4">
    <source>
        <dbReference type="ARBA" id="ARBA00022692"/>
    </source>
</evidence>
<dbReference type="STRING" id="1891926.Fuma_05104"/>
<feature type="transmembrane region" description="Helical" evidence="7">
    <location>
        <begin position="39"/>
        <end position="58"/>
    </location>
</feature>
<dbReference type="Proteomes" id="UP000187735">
    <property type="component" value="Chromosome"/>
</dbReference>
<feature type="transmembrane region" description="Helical" evidence="7">
    <location>
        <begin position="106"/>
        <end position="127"/>
    </location>
</feature>
<dbReference type="RefSeq" id="WP_077026601.1">
    <property type="nucleotide sequence ID" value="NZ_CP017641.1"/>
</dbReference>
<evidence type="ECO:0000256" key="7">
    <source>
        <dbReference type="RuleBase" id="RU362048"/>
    </source>
</evidence>
<dbReference type="AlphaFoldDB" id="A0A1P8WN02"/>
<comment type="similarity">
    <text evidence="2 7">Belongs to the UPF0056 (MarC) family.</text>
</comment>